<sequence>MDDAMMPKMADFGLSRLLGAQKSRTIICGNELAGSLGYMAPEYQFHGVVSPKADIFSFGVLVIEIITGERKYPISFAPHCLATEISLAEYRENVRTN</sequence>
<accession>A0AAV5F011</accession>
<evidence type="ECO:0000313" key="2">
    <source>
        <dbReference type="EMBL" id="GJN28161.1"/>
    </source>
</evidence>
<dbReference type="PROSITE" id="PS50011">
    <property type="entry name" value="PROTEIN_KINASE_DOM"/>
    <property type="match status" value="1"/>
</dbReference>
<dbReference type="AlphaFoldDB" id="A0AAV5F011"/>
<dbReference type="GO" id="GO:0004672">
    <property type="term" value="F:protein kinase activity"/>
    <property type="evidence" value="ECO:0007669"/>
    <property type="project" value="InterPro"/>
</dbReference>
<dbReference type="PANTHER" id="PTHR45707">
    <property type="entry name" value="C2 CALCIUM/LIPID-BINDING PLANT PHOSPHORIBOSYLTRANSFERASE FAMILY PROTEIN"/>
    <property type="match status" value="1"/>
</dbReference>
<dbReference type="Pfam" id="PF00069">
    <property type="entry name" value="Pkinase"/>
    <property type="match status" value="1"/>
</dbReference>
<feature type="domain" description="Protein kinase" evidence="1">
    <location>
        <begin position="1"/>
        <end position="97"/>
    </location>
</feature>
<organism evidence="2 3">
    <name type="scientific">Eleusine coracana subsp. coracana</name>
    <dbReference type="NCBI Taxonomy" id="191504"/>
    <lineage>
        <taxon>Eukaryota</taxon>
        <taxon>Viridiplantae</taxon>
        <taxon>Streptophyta</taxon>
        <taxon>Embryophyta</taxon>
        <taxon>Tracheophyta</taxon>
        <taxon>Spermatophyta</taxon>
        <taxon>Magnoliopsida</taxon>
        <taxon>Liliopsida</taxon>
        <taxon>Poales</taxon>
        <taxon>Poaceae</taxon>
        <taxon>PACMAD clade</taxon>
        <taxon>Chloridoideae</taxon>
        <taxon>Cynodonteae</taxon>
        <taxon>Eleusininae</taxon>
        <taxon>Eleusine</taxon>
    </lineage>
</organism>
<name>A0AAV5F011_ELECO</name>
<dbReference type="InterPro" id="IPR011009">
    <property type="entry name" value="Kinase-like_dom_sf"/>
</dbReference>
<dbReference type="InterPro" id="IPR000719">
    <property type="entry name" value="Prot_kinase_dom"/>
</dbReference>
<dbReference type="Gene3D" id="1.10.510.10">
    <property type="entry name" value="Transferase(Phosphotransferase) domain 1"/>
    <property type="match status" value="1"/>
</dbReference>
<dbReference type="SUPFAM" id="SSF56112">
    <property type="entry name" value="Protein kinase-like (PK-like)"/>
    <property type="match status" value="1"/>
</dbReference>
<gene>
    <name evidence="2" type="primary">gb16254</name>
    <name evidence="2" type="ORF">PR202_gb16254</name>
</gene>
<evidence type="ECO:0000313" key="3">
    <source>
        <dbReference type="Proteomes" id="UP001054889"/>
    </source>
</evidence>
<reference evidence="2" key="1">
    <citation type="journal article" date="2018" name="DNA Res.">
        <title>Multiple hybrid de novo genome assembly of finger millet, an orphan allotetraploid crop.</title>
        <authorList>
            <person name="Hatakeyama M."/>
            <person name="Aluri S."/>
            <person name="Balachadran M.T."/>
            <person name="Sivarajan S.R."/>
            <person name="Patrignani A."/>
            <person name="Gruter S."/>
            <person name="Poveda L."/>
            <person name="Shimizu-Inatsugi R."/>
            <person name="Baeten J."/>
            <person name="Francoijs K.J."/>
            <person name="Nataraja K.N."/>
            <person name="Reddy Y.A.N."/>
            <person name="Phadnis S."/>
            <person name="Ravikumar R.L."/>
            <person name="Schlapbach R."/>
            <person name="Sreeman S.M."/>
            <person name="Shimizu K.K."/>
        </authorList>
    </citation>
    <scope>NUCLEOTIDE SEQUENCE</scope>
</reference>
<comment type="caution">
    <text evidence="2">The sequence shown here is derived from an EMBL/GenBank/DDBJ whole genome shotgun (WGS) entry which is preliminary data.</text>
</comment>
<reference evidence="2" key="2">
    <citation type="submission" date="2021-12" db="EMBL/GenBank/DDBJ databases">
        <title>Resequencing data analysis of finger millet.</title>
        <authorList>
            <person name="Hatakeyama M."/>
            <person name="Aluri S."/>
            <person name="Balachadran M.T."/>
            <person name="Sivarajan S.R."/>
            <person name="Poveda L."/>
            <person name="Shimizu-Inatsugi R."/>
            <person name="Schlapbach R."/>
            <person name="Sreeman S.M."/>
            <person name="Shimizu K.K."/>
        </authorList>
    </citation>
    <scope>NUCLEOTIDE SEQUENCE</scope>
</reference>
<dbReference type="Proteomes" id="UP001054889">
    <property type="component" value="Unassembled WGS sequence"/>
</dbReference>
<evidence type="ECO:0000259" key="1">
    <source>
        <dbReference type="PROSITE" id="PS50011"/>
    </source>
</evidence>
<keyword evidence="3" id="KW-1185">Reference proteome</keyword>
<protein>
    <recommendedName>
        <fullName evidence="1">Protein kinase domain-containing protein</fullName>
    </recommendedName>
</protein>
<dbReference type="EMBL" id="BQKI01000080">
    <property type="protein sequence ID" value="GJN28161.1"/>
    <property type="molecule type" value="Genomic_DNA"/>
</dbReference>
<dbReference type="GO" id="GO:0005524">
    <property type="term" value="F:ATP binding"/>
    <property type="evidence" value="ECO:0007669"/>
    <property type="project" value="InterPro"/>
</dbReference>
<proteinExistence type="predicted"/>